<proteinExistence type="predicted"/>
<dbReference type="AlphaFoldDB" id="A0A921LX76"/>
<dbReference type="GO" id="GO:0008233">
    <property type="term" value="F:peptidase activity"/>
    <property type="evidence" value="ECO:0007669"/>
    <property type="project" value="UniProtKB-KW"/>
</dbReference>
<evidence type="ECO:0000256" key="1">
    <source>
        <dbReference type="ARBA" id="ARBA00022612"/>
    </source>
</evidence>
<dbReference type="GO" id="GO:0006508">
    <property type="term" value="P:proteolysis"/>
    <property type="evidence" value="ECO:0007669"/>
    <property type="project" value="UniProtKB-KW"/>
</dbReference>
<dbReference type="Pfam" id="PF04586">
    <property type="entry name" value="Peptidase_S78"/>
    <property type="match status" value="1"/>
</dbReference>
<dbReference type="RefSeq" id="WP_278711686.1">
    <property type="nucleotide sequence ID" value="NZ_DYUX01000028.1"/>
</dbReference>
<dbReference type="SUPFAM" id="SSF56563">
    <property type="entry name" value="Major capsid protein gp5"/>
    <property type="match status" value="1"/>
</dbReference>
<feature type="domain" description="Prohead serine protease" evidence="4">
    <location>
        <begin position="28"/>
        <end position="162"/>
    </location>
</feature>
<dbReference type="Proteomes" id="UP000786560">
    <property type="component" value="Unassembled WGS sequence"/>
</dbReference>
<evidence type="ECO:0000259" key="4">
    <source>
        <dbReference type="Pfam" id="PF04586"/>
    </source>
</evidence>
<evidence type="ECO:0000256" key="3">
    <source>
        <dbReference type="ARBA" id="ARBA00022801"/>
    </source>
</evidence>
<name>A0A921LX76_9BIFI</name>
<evidence type="ECO:0000313" key="6">
    <source>
        <dbReference type="Proteomes" id="UP000786560"/>
    </source>
</evidence>
<reference evidence="5" key="2">
    <citation type="submission" date="2021-09" db="EMBL/GenBank/DDBJ databases">
        <authorList>
            <person name="Gilroy R."/>
        </authorList>
    </citation>
    <scope>NUCLEOTIDE SEQUENCE</scope>
    <source>
        <strain evidence="5">ChiBcolR7-4860</strain>
    </source>
</reference>
<comment type="caution">
    <text evidence="5">The sequence shown here is derived from an EMBL/GenBank/DDBJ whole genome shotgun (WGS) entry which is preliminary data.</text>
</comment>
<organism evidence="5 6">
    <name type="scientific">Bifidobacterium pullorum subsp. gallinarum</name>
    <dbReference type="NCBI Taxonomy" id="78344"/>
    <lineage>
        <taxon>Bacteria</taxon>
        <taxon>Bacillati</taxon>
        <taxon>Actinomycetota</taxon>
        <taxon>Actinomycetes</taxon>
        <taxon>Bifidobacteriales</taxon>
        <taxon>Bifidobacteriaceae</taxon>
        <taxon>Bifidobacterium</taxon>
    </lineage>
</organism>
<evidence type="ECO:0000313" key="5">
    <source>
        <dbReference type="EMBL" id="HJG42366.1"/>
    </source>
</evidence>
<keyword evidence="2 5" id="KW-0645">Protease</keyword>
<accession>A0A921LX76</accession>
<reference evidence="5" key="1">
    <citation type="journal article" date="2021" name="PeerJ">
        <title>Extensive microbial diversity within the chicken gut microbiome revealed by metagenomics and culture.</title>
        <authorList>
            <person name="Gilroy R."/>
            <person name="Ravi A."/>
            <person name="Getino M."/>
            <person name="Pursley I."/>
            <person name="Horton D.L."/>
            <person name="Alikhan N.F."/>
            <person name="Baker D."/>
            <person name="Gharbi K."/>
            <person name="Hall N."/>
            <person name="Watson M."/>
            <person name="Adriaenssens E.M."/>
            <person name="Foster-Nyarko E."/>
            <person name="Jarju S."/>
            <person name="Secka A."/>
            <person name="Antonio M."/>
            <person name="Oren A."/>
            <person name="Chaudhuri R.R."/>
            <person name="La Ragione R."/>
            <person name="Hildebrand F."/>
            <person name="Pallen M.J."/>
        </authorList>
    </citation>
    <scope>NUCLEOTIDE SEQUENCE</scope>
    <source>
        <strain evidence="5">ChiBcolR7-4860</strain>
    </source>
</reference>
<keyword evidence="1" id="KW-1188">Viral release from host cell</keyword>
<gene>
    <name evidence="5" type="ORF">K8U73_08315</name>
</gene>
<dbReference type="InterPro" id="IPR054613">
    <property type="entry name" value="Peptidase_S78_dom"/>
</dbReference>
<sequence length="531" mass="57706">MPDCERRELGLKGLRLRSVADDYADGRTIEGLAVPFGDVIDTFWDGPETFDRDCEFVDVENAKLCYQHDQLIGRITGAESRDDGLHITARIADTQLGRDAVALLNEGALDSLSVGFVPILSERDKAGITHRRKVRLLETSLVSWPAYEAAKLTAHRDIDHTTNPTNERSDTMASEEMTQILERMNDMEESQRRLAADLTAKGGEPARLGGQYRSSGEFLQAFERGDETAFDVYRQIIGRDFTGTTFADTATQTQWMSDMIRIVQSRRSVLGLFASEPLPEKGETIGYKVLATNTIKVAKQENEGDDLTFGKVTLTTKTANVYTYGGYTKLSRQSIERGDPAALSTAMTAMTIAYAVNTEAAARAHLYAEIKAQASASNKLEVDKDLTALTAEDWIDVIVDASDALDEKGAVIGTLGVSGDVYKTLAKLSRDGNALMNVSGLGADTLGVIDLAGTDGSMQSVRVKKLPGAEAGTVAFLDPQAVKKWESSGAPFRLQDSDIVKLTEDYSIYGYMALGTPWPDGILPVVKKAAA</sequence>
<dbReference type="EMBL" id="DYUX01000028">
    <property type="protein sequence ID" value="HJG42366.1"/>
    <property type="molecule type" value="Genomic_DNA"/>
</dbReference>
<keyword evidence="3" id="KW-0378">Hydrolase</keyword>
<protein>
    <submittedName>
        <fullName evidence="5">HK97 family phage prohead protease</fullName>
    </submittedName>
</protein>
<dbReference type="Pfam" id="PF25209">
    <property type="entry name" value="Phage_capsid_4"/>
    <property type="match status" value="1"/>
</dbReference>
<evidence type="ECO:0000256" key="2">
    <source>
        <dbReference type="ARBA" id="ARBA00022670"/>
    </source>
</evidence>